<dbReference type="GO" id="GO:0000978">
    <property type="term" value="F:RNA polymerase II cis-regulatory region sequence-specific DNA binding"/>
    <property type="evidence" value="ECO:0007669"/>
    <property type="project" value="TreeGrafter"/>
</dbReference>
<dbReference type="SUPFAM" id="SSF81296">
    <property type="entry name" value="E set domains"/>
    <property type="match status" value="1"/>
</dbReference>
<evidence type="ECO:0000313" key="2">
    <source>
        <dbReference type="EMBL" id="CAG5124797.1"/>
    </source>
</evidence>
<dbReference type="AlphaFoldDB" id="A0A8S3Z5G3"/>
<dbReference type="InterPro" id="IPR008366">
    <property type="entry name" value="NFAT"/>
</dbReference>
<dbReference type="GO" id="GO:0000981">
    <property type="term" value="F:DNA-binding transcription factor activity, RNA polymerase II-specific"/>
    <property type="evidence" value="ECO:0007669"/>
    <property type="project" value="TreeGrafter"/>
</dbReference>
<dbReference type="SMART" id="SM00429">
    <property type="entry name" value="IPT"/>
    <property type="match status" value="1"/>
</dbReference>
<dbReference type="InterPro" id="IPR032397">
    <property type="entry name" value="RHD_dimer"/>
</dbReference>
<dbReference type="InterPro" id="IPR002909">
    <property type="entry name" value="IPT_dom"/>
</dbReference>
<sequence>QPVGQPEISRMSLSESSVLGGDSLFIIGKNFKNKGTSVLFQKLDSSEECVVWQVEADIEQEFFQPTHLICKIPPYQDTTVEQPQLAQIVISCAGKRSDPQTFTYTP</sequence>
<dbReference type="PANTHER" id="PTHR12533:SF7">
    <property type="entry name" value="NFAT NUCLEAR FACTOR, ISOFORM B"/>
    <property type="match status" value="1"/>
</dbReference>
<dbReference type="Proteomes" id="UP000678393">
    <property type="component" value="Unassembled WGS sequence"/>
</dbReference>
<gene>
    <name evidence="2" type="ORF">CUNI_LOCUS10355</name>
</gene>
<organism evidence="2 3">
    <name type="scientific">Candidula unifasciata</name>
    <dbReference type="NCBI Taxonomy" id="100452"/>
    <lineage>
        <taxon>Eukaryota</taxon>
        <taxon>Metazoa</taxon>
        <taxon>Spiralia</taxon>
        <taxon>Lophotrochozoa</taxon>
        <taxon>Mollusca</taxon>
        <taxon>Gastropoda</taxon>
        <taxon>Heterobranchia</taxon>
        <taxon>Euthyneura</taxon>
        <taxon>Panpulmonata</taxon>
        <taxon>Eupulmonata</taxon>
        <taxon>Stylommatophora</taxon>
        <taxon>Helicina</taxon>
        <taxon>Helicoidea</taxon>
        <taxon>Geomitridae</taxon>
        <taxon>Candidula</taxon>
    </lineage>
</organism>
<dbReference type="Pfam" id="PF16179">
    <property type="entry name" value="RHD_dimer"/>
    <property type="match status" value="1"/>
</dbReference>
<feature type="non-terminal residue" evidence="2">
    <location>
        <position position="106"/>
    </location>
</feature>
<dbReference type="GO" id="GO:0005667">
    <property type="term" value="C:transcription regulator complex"/>
    <property type="evidence" value="ECO:0007669"/>
    <property type="project" value="TreeGrafter"/>
</dbReference>
<dbReference type="OrthoDB" id="5346094at2759"/>
<evidence type="ECO:0000313" key="3">
    <source>
        <dbReference type="Proteomes" id="UP000678393"/>
    </source>
</evidence>
<dbReference type="InterPro" id="IPR014756">
    <property type="entry name" value="Ig_E-set"/>
</dbReference>
<feature type="non-terminal residue" evidence="2">
    <location>
        <position position="1"/>
    </location>
</feature>
<accession>A0A8S3Z5G3</accession>
<keyword evidence="3" id="KW-1185">Reference proteome</keyword>
<protein>
    <recommendedName>
        <fullName evidence="1">IPT/TIG domain-containing protein</fullName>
    </recommendedName>
</protein>
<comment type="caution">
    <text evidence="2">The sequence shown here is derived from an EMBL/GenBank/DDBJ whole genome shotgun (WGS) entry which is preliminary data.</text>
</comment>
<reference evidence="2" key="1">
    <citation type="submission" date="2021-04" db="EMBL/GenBank/DDBJ databases">
        <authorList>
            <consortium name="Molecular Ecology Group"/>
        </authorList>
    </citation>
    <scope>NUCLEOTIDE SEQUENCE</scope>
</reference>
<dbReference type="PANTHER" id="PTHR12533">
    <property type="entry name" value="NFAT"/>
    <property type="match status" value="1"/>
</dbReference>
<proteinExistence type="predicted"/>
<name>A0A8S3Z5G3_9EUPU</name>
<dbReference type="Gene3D" id="2.60.40.10">
    <property type="entry name" value="Immunoglobulins"/>
    <property type="match status" value="1"/>
</dbReference>
<dbReference type="InterPro" id="IPR013783">
    <property type="entry name" value="Ig-like_fold"/>
</dbReference>
<feature type="domain" description="IPT/TIG" evidence="1">
    <location>
        <begin position="5"/>
        <end position="105"/>
    </location>
</feature>
<dbReference type="EMBL" id="CAJHNH020001879">
    <property type="protein sequence ID" value="CAG5124797.1"/>
    <property type="molecule type" value="Genomic_DNA"/>
</dbReference>
<evidence type="ECO:0000259" key="1">
    <source>
        <dbReference type="SMART" id="SM00429"/>
    </source>
</evidence>